<evidence type="ECO:0000256" key="3">
    <source>
        <dbReference type="ARBA" id="ARBA00022630"/>
    </source>
</evidence>
<dbReference type="AlphaFoldDB" id="A0A540KSP0"/>
<evidence type="ECO:0000256" key="6">
    <source>
        <dbReference type="ARBA" id="ARBA00023002"/>
    </source>
</evidence>
<dbReference type="GO" id="GO:0010181">
    <property type="term" value="F:FMN binding"/>
    <property type="evidence" value="ECO:0007669"/>
    <property type="project" value="TreeGrafter"/>
</dbReference>
<protein>
    <recommendedName>
        <fullName evidence="7">Sulfite reductase [NADPH] flavoprotein alpha-component-like FAD-binding domain-containing protein</fullName>
    </recommendedName>
</protein>
<dbReference type="Gene3D" id="3.40.50.360">
    <property type="match status" value="2"/>
</dbReference>
<evidence type="ECO:0000256" key="1">
    <source>
        <dbReference type="ARBA" id="ARBA00001917"/>
    </source>
</evidence>
<keyword evidence="3" id="KW-0285">Flavoprotein</keyword>
<proteinExistence type="predicted"/>
<dbReference type="PANTHER" id="PTHR19384">
    <property type="entry name" value="NITRIC OXIDE SYNTHASE-RELATED"/>
    <property type="match status" value="1"/>
</dbReference>
<dbReference type="PANTHER" id="PTHR19384:SF10">
    <property type="entry name" value="NADPH-DEPENDENT DIFLAVIN OXIDOREDUCTASE 1"/>
    <property type="match status" value="1"/>
</dbReference>
<dbReference type="STRING" id="106549.A0A540KSP0"/>
<dbReference type="Gene3D" id="1.20.990.10">
    <property type="entry name" value="NADPH-cytochrome p450 Reductase, Chain A, domain 3"/>
    <property type="match status" value="1"/>
</dbReference>
<comment type="cofactor">
    <cofactor evidence="2">
        <name>FAD</name>
        <dbReference type="ChEBI" id="CHEBI:57692"/>
    </cofactor>
</comment>
<evidence type="ECO:0000313" key="9">
    <source>
        <dbReference type="Proteomes" id="UP000315295"/>
    </source>
</evidence>
<evidence type="ECO:0000256" key="4">
    <source>
        <dbReference type="ARBA" id="ARBA00022827"/>
    </source>
</evidence>
<dbReference type="SUPFAM" id="SSF63380">
    <property type="entry name" value="Riboflavin synthase domain-like"/>
    <property type="match status" value="1"/>
</dbReference>
<dbReference type="InterPro" id="IPR003097">
    <property type="entry name" value="CysJ-like_FAD-binding"/>
</dbReference>
<keyword evidence="4" id="KW-0274">FAD</keyword>
<dbReference type="InterPro" id="IPR017938">
    <property type="entry name" value="Riboflavin_synthase-like_b-brl"/>
</dbReference>
<dbReference type="InterPro" id="IPR023173">
    <property type="entry name" value="NADPH_Cyt_P450_Rdtase_alpha"/>
</dbReference>
<dbReference type="GO" id="GO:0016491">
    <property type="term" value="F:oxidoreductase activity"/>
    <property type="evidence" value="ECO:0007669"/>
    <property type="project" value="UniProtKB-KW"/>
</dbReference>
<comment type="caution">
    <text evidence="8">The sequence shown here is derived from an EMBL/GenBank/DDBJ whole genome shotgun (WGS) entry which is preliminary data.</text>
</comment>
<dbReference type="Pfam" id="PF00667">
    <property type="entry name" value="FAD_binding_1"/>
    <property type="match status" value="1"/>
</dbReference>
<dbReference type="GO" id="GO:0005829">
    <property type="term" value="C:cytosol"/>
    <property type="evidence" value="ECO:0007669"/>
    <property type="project" value="TreeGrafter"/>
</dbReference>
<feature type="domain" description="Sulfite reductase [NADPH] flavoprotein alpha-component-like FAD-binding" evidence="7">
    <location>
        <begin position="225"/>
        <end position="280"/>
    </location>
</feature>
<evidence type="ECO:0000256" key="5">
    <source>
        <dbReference type="ARBA" id="ARBA00022857"/>
    </source>
</evidence>
<evidence type="ECO:0000259" key="7">
    <source>
        <dbReference type="Pfam" id="PF00667"/>
    </source>
</evidence>
<organism evidence="8 9">
    <name type="scientific">Malus baccata</name>
    <name type="common">Siberian crab apple</name>
    <name type="synonym">Pyrus baccata</name>
    <dbReference type="NCBI Taxonomy" id="106549"/>
    <lineage>
        <taxon>Eukaryota</taxon>
        <taxon>Viridiplantae</taxon>
        <taxon>Streptophyta</taxon>
        <taxon>Embryophyta</taxon>
        <taxon>Tracheophyta</taxon>
        <taxon>Spermatophyta</taxon>
        <taxon>Magnoliopsida</taxon>
        <taxon>eudicotyledons</taxon>
        <taxon>Gunneridae</taxon>
        <taxon>Pentapetalae</taxon>
        <taxon>rosids</taxon>
        <taxon>fabids</taxon>
        <taxon>Rosales</taxon>
        <taxon>Rosaceae</taxon>
        <taxon>Amygdaloideae</taxon>
        <taxon>Maleae</taxon>
        <taxon>Malus</taxon>
    </lineage>
</organism>
<dbReference type="SUPFAM" id="SSF52218">
    <property type="entry name" value="Flavoproteins"/>
    <property type="match status" value="1"/>
</dbReference>
<name>A0A540KSP0_MALBA</name>
<dbReference type="Proteomes" id="UP000315295">
    <property type="component" value="Unassembled WGS sequence"/>
</dbReference>
<dbReference type="InterPro" id="IPR029039">
    <property type="entry name" value="Flavoprotein-like_sf"/>
</dbReference>
<keyword evidence="9" id="KW-1185">Reference proteome</keyword>
<gene>
    <name evidence="8" type="ORF">C1H46_037237</name>
</gene>
<sequence length="285" mass="32686">MEEERTRKKLLILYATQTGNALYVAERVGRETERRGCPVHLLSLDQYDAFVAKKLDRRLLDLGATPIVQRGLGDDQHPSGCEAALDPWMASFWNMLNKIDPNYLPNGPYFLIPYENFMAKPKVRILYRDIDKVDSQVSSKSGCKDEEVHHFEFEFVSSPIPYEVGDVLEVLPSQNPAAVDAFLLRCNLDPESFITLLLDAISSRQESSMSGVCLHPLNMEKKDYFVSPEGRDDLYQYNQRERWTVLEVLEGFPSVQMPFEWLVRLVPPLKRRAFSISSSPSPPRR</sequence>
<comment type="cofactor">
    <cofactor evidence="1">
        <name>FMN</name>
        <dbReference type="ChEBI" id="CHEBI:58210"/>
    </cofactor>
</comment>
<evidence type="ECO:0000313" key="8">
    <source>
        <dbReference type="EMBL" id="TQD77230.1"/>
    </source>
</evidence>
<evidence type="ECO:0000256" key="2">
    <source>
        <dbReference type="ARBA" id="ARBA00001974"/>
    </source>
</evidence>
<dbReference type="GO" id="GO:0050660">
    <property type="term" value="F:flavin adenine dinucleotide binding"/>
    <property type="evidence" value="ECO:0007669"/>
    <property type="project" value="TreeGrafter"/>
</dbReference>
<accession>A0A540KSP0</accession>
<keyword evidence="5" id="KW-0521">NADP</keyword>
<reference evidence="8 9" key="1">
    <citation type="journal article" date="2019" name="G3 (Bethesda)">
        <title>Sequencing of a Wild Apple (Malus baccata) Genome Unravels the Differences Between Cultivated and Wild Apple Species Regarding Disease Resistance and Cold Tolerance.</title>
        <authorList>
            <person name="Chen X."/>
        </authorList>
    </citation>
    <scope>NUCLEOTIDE SEQUENCE [LARGE SCALE GENOMIC DNA]</scope>
    <source>
        <strain evidence="9">cv. Shandingzi</strain>
        <tissue evidence="8">Leaves</tissue>
    </source>
</reference>
<keyword evidence="6" id="KW-0560">Oxidoreductase</keyword>
<dbReference type="EMBL" id="VIEB01000975">
    <property type="protein sequence ID" value="TQD77230.1"/>
    <property type="molecule type" value="Genomic_DNA"/>
</dbReference>